<dbReference type="SUPFAM" id="SSF56601">
    <property type="entry name" value="beta-lactamase/transpeptidase-like"/>
    <property type="match status" value="1"/>
</dbReference>
<protein>
    <submittedName>
        <fullName evidence="2">Beta-lactamase family protein</fullName>
    </submittedName>
</protein>
<evidence type="ECO:0000313" key="2">
    <source>
        <dbReference type="EMBL" id="QNM08758.1"/>
    </source>
</evidence>
<gene>
    <name evidence="2" type="ORF">H9Q79_00080</name>
</gene>
<sequence length="398" mass="45627">MKELQRREMLEEALDRFAEGWIAPDNIPGMAVRIKHRGNTLYDKCFGFMDYGQTKPMERDTICRIYSMTKPVTAVAVHILIERGLLEYHAPLKEYLPEFSHMMVQTREGLVPARRDIELLDLLRMTSGIVYPDNYMDAATLVMNQSFERIHERLRSGEVISTRDMVREIAKNPLAFHPGEGWRYGFSADVMGAVIEVVTGMSLGEFYRREIFGPLEMWDTDFRVPEGKLHRLADLYECTVRGDRRQTTPADCFVLGMSDDTACPGFEAGGAGLYSTLEDYSHFVDMLVQGGIYKEERILGRKTIELMTTNQLTEQQKRTITDQFVTGNGYASFQRVFEDRAVYGGSGTPGEFGWSGWTGPYEAVDQEEEFSIVMLMQVRDYDVISLYRRIRNIAYAMI</sequence>
<dbReference type="EMBL" id="CP060635">
    <property type="protein sequence ID" value="QNM08758.1"/>
    <property type="molecule type" value="Genomic_DNA"/>
</dbReference>
<reference evidence="2 3" key="1">
    <citation type="submission" date="2020-08" db="EMBL/GenBank/DDBJ databases">
        <authorList>
            <person name="Liu C."/>
            <person name="Sun Q."/>
        </authorList>
    </citation>
    <scope>NUCLEOTIDE SEQUENCE [LARGE SCALE GENOMIC DNA]</scope>
    <source>
        <strain evidence="2 3">NSJ-29</strain>
    </source>
</reference>
<dbReference type="Gene3D" id="3.40.710.10">
    <property type="entry name" value="DD-peptidase/beta-lactamase superfamily"/>
    <property type="match status" value="1"/>
</dbReference>
<proteinExistence type="predicted"/>
<dbReference type="InterPro" id="IPR001466">
    <property type="entry name" value="Beta-lactam-related"/>
</dbReference>
<dbReference type="Proteomes" id="UP000515860">
    <property type="component" value="Chromosome"/>
</dbReference>
<evidence type="ECO:0000259" key="1">
    <source>
        <dbReference type="Pfam" id="PF00144"/>
    </source>
</evidence>
<dbReference type="KEGG" id="whj:H9Q79_00080"/>
<evidence type="ECO:0000313" key="3">
    <source>
        <dbReference type="Proteomes" id="UP000515860"/>
    </source>
</evidence>
<keyword evidence="3" id="KW-1185">Reference proteome</keyword>
<dbReference type="Pfam" id="PF00144">
    <property type="entry name" value="Beta-lactamase"/>
    <property type="match status" value="1"/>
</dbReference>
<dbReference type="PANTHER" id="PTHR43283:SF3">
    <property type="entry name" value="BETA-LACTAMASE FAMILY PROTEIN (AFU_ORTHOLOGUE AFUA_5G07500)"/>
    <property type="match status" value="1"/>
</dbReference>
<dbReference type="PANTHER" id="PTHR43283">
    <property type="entry name" value="BETA-LACTAMASE-RELATED"/>
    <property type="match status" value="1"/>
</dbReference>
<dbReference type="InterPro" id="IPR050789">
    <property type="entry name" value="Diverse_Enzym_Activities"/>
</dbReference>
<dbReference type="AlphaFoldDB" id="A0A7G9GD76"/>
<dbReference type="InterPro" id="IPR012338">
    <property type="entry name" value="Beta-lactam/transpept-like"/>
</dbReference>
<accession>A0A7G9GD76</accession>
<organism evidence="2 3">
    <name type="scientific">Wansuia hejianensis</name>
    <dbReference type="NCBI Taxonomy" id="2763667"/>
    <lineage>
        <taxon>Bacteria</taxon>
        <taxon>Bacillati</taxon>
        <taxon>Bacillota</taxon>
        <taxon>Clostridia</taxon>
        <taxon>Lachnospirales</taxon>
        <taxon>Lachnospiraceae</taxon>
        <taxon>Wansuia</taxon>
    </lineage>
</organism>
<dbReference type="RefSeq" id="WP_249328915.1">
    <property type="nucleotide sequence ID" value="NZ_CP060635.1"/>
</dbReference>
<feature type="domain" description="Beta-lactamase-related" evidence="1">
    <location>
        <begin position="25"/>
        <end position="382"/>
    </location>
</feature>
<name>A0A7G9GD76_9FIRM</name>